<dbReference type="EMBL" id="QGLF01000001">
    <property type="protein sequence ID" value="PWR23381.1"/>
    <property type="molecule type" value="Genomic_DNA"/>
</dbReference>
<protein>
    <submittedName>
        <fullName evidence="1">Uncharacterized protein</fullName>
    </submittedName>
</protein>
<accession>A0A317E9I0</accession>
<keyword evidence="2" id="KW-1185">Reference proteome</keyword>
<reference evidence="2" key="1">
    <citation type="submission" date="2018-05" db="EMBL/GenBank/DDBJ databases">
        <title>Zavarzinia sp. HR-AS.</title>
        <authorList>
            <person name="Lee Y."/>
            <person name="Jeon C.O."/>
        </authorList>
    </citation>
    <scope>NUCLEOTIDE SEQUENCE [LARGE SCALE GENOMIC DNA]</scope>
    <source>
        <strain evidence="2">DSM 1231</strain>
    </source>
</reference>
<dbReference type="RefSeq" id="WP_109919414.1">
    <property type="nucleotide sequence ID" value="NZ_QGLF01000001.1"/>
</dbReference>
<dbReference type="AlphaFoldDB" id="A0A317E9I0"/>
<name>A0A317E9I0_9PROT</name>
<dbReference type="Proteomes" id="UP000246077">
    <property type="component" value="Unassembled WGS sequence"/>
</dbReference>
<proteinExistence type="predicted"/>
<evidence type="ECO:0000313" key="2">
    <source>
        <dbReference type="Proteomes" id="UP000246077"/>
    </source>
</evidence>
<sequence>MVSDKLAGLIAYLSPAHPSRACLGMDKGDVDLFRSRLLDAYQQLLLMEAIPLHPDIMRALSVEAAPAATGNVIAIADFQAGRRSMSSGCAS</sequence>
<evidence type="ECO:0000313" key="1">
    <source>
        <dbReference type="EMBL" id="PWR23381.1"/>
    </source>
</evidence>
<comment type="caution">
    <text evidence="1">The sequence shown here is derived from an EMBL/GenBank/DDBJ whole genome shotgun (WGS) entry which is preliminary data.</text>
</comment>
<organism evidence="1 2">
    <name type="scientific">Zavarzinia compransoris</name>
    <dbReference type="NCBI Taxonomy" id="1264899"/>
    <lineage>
        <taxon>Bacteria</taxon>
        <taxon>Pseudomonadati</taxon>
        <taxon>Pseudomonadota</taxon>
        <taxon>Alphaproteobacteria</taxon>
        <taxon>Rhodospirillales</taxon>
        <taxon>Zavarziniaceae</taxon>
        <taxon>Zavarzinia</taxon>
    </lineage>
</organism>
<gene>
    <name evidence="1" type="ORF">DKG75_02085</name>
</gene>